<feature type="transmembrane region" description="Helical" evidence="2">
    <location>
        <begin position="540"/>
        <end position="560"/>
    </location>
</feature>
<dbReference type="PANTHER" id="PTHR42736:SF1">
    <property type="entry name" value="PROTEIN-GLUTAMINE GAMMA-GLUTAMYLTRANSFERASE"/>
    <property type="match status" value="1"/>
</dbReference>
<feature type="transmembrane region" description="Helical" evidence="2">
    <location>
        <begin position="58"/>
        <end position="80"/>
    </location>
</feature>
<feature type="transmembrane region" description="Helical" evidence="2">
    <location>
        <begin position="129"/>
        <end position="148"/>
    </location>
</feature>
<dbReference type="InterPro" id="IPR038765">
    <property type="entry name" value="Papain-like_cys_pep_sf"/>
</dbReference>
<reference evidence="4 5" key="1">
    <citation type="submission" date="2019-07" db="EMBL/GenBank/DDBJ databases">
        <title>Lentzea xizangensis sp. nov., isolated from Qinghai-Tibetan Plateau Soils.</title>
        <authorList>
            <person name="Huang J."/>
        </authorList>
    </citation>
    <scope>NUCLEOTIDE SEQUENCE [LARGE SCALE GENOMIC DNA]</scope>
    <source>
        <strain evidence="4 5">FXJ1.1311</strain>
    </source>
</reference>
<evidence type="ECO:0000256" key="2">
    <source>
        <dbReference type="SAM" id="Phobius"/>
    </source>
</evidence>
<proteinExistence type="predicted"/>
<dbReference type="Proteomes" id="UP000316639">
    <property type="component" value="Unassembled WGS sequence"/>
</dbReference>
<dbReference type="Gene3D" id="3.10.620.30">
    <property type="match status" value="1"/>
</dbReference>
<feature type="transmembrane region" description="Helical" evidence="2">
    <location>
        <begin position="178"/>
        <end position="199"/>
    </location>
</feature>
<sequence length="690" mass="72215">MMVRVVLAAALVALAGWSFQPVFADGHVFLLLAIAIPAAVAAVWGCAAVAFGPRVSGVAGTVAGFGAVLGAVAAVTRPGADVLTGFSRLVTGVLPADPDAPQVAAVSVLIGLAALVAARCALRPGTPLLPLLPAVVCLVVGLGFGAAVAPLPRWYVPAFVLCAVATILAGVPRRAVSAIAVAVIGTIVAGGAGFAATGWSTGPAASLQDLADVQVRPRQHVNPMDQYLALRDGKVPLTITGTGSHEVDRVTMVTLTEFARDGWSAAPDYRRAGTKLPAPVVPGAVASLDLRVETPDTVGWLPRPGRPATISVPGMGFDAATGDLAVPAGTATPSTYRVTGVEPSIDAGQLRGDTPAPADGPLAVPLPSEVLEFADRAIAGQRSEVDKFAALQGVFVDSLFRYDASKKPKLAGDGLYQVKELLKSYRGTSEQYASAFALLCRHLGWDARVVLGFEPKWTGGRFHIDGSTVFAWVEVRFLRLGWVPVDPSPTHLVSADDPASQQEQERPKGSFVPVPAPVQQVPPEPGSHAVDATPPPSSPAGMLLLLPVVALLVMLAPFPLRALRRRHDRTKGSPRRRVARAWRHTVDVLRLTGCAVDHTSTTGQVVACVAAAQPLADLVDRALYAPEALGDDDAAFAWTCADSLRATALAGVSWWRRARFALDPRPLLPVRLPEDYRPGQLAVVVRAPRY</sequence>
<dbReference type="OrthoDB" id="9804023at2"/>
<feature type="domain" description="Transglutaminase-like" evidence="3">
    <location>
        <begin position="421"/>
        <end position="489"/>
    </location>
</feature>
<evidence type="ECO:0000259" key="3">
    <source>
        <dbReference type="SMART" id="SM00460"/>
    </source>
</evidence>
<feature type="transmembrane region" description="Helical" evidence="2">
    <location>
        <begin position="100"/>
        <end position="122"/>
    </location>
</feature>
<comment type="caution">
    <text evidence="4">The sequence shown here is derived from an EMBL/GenBank/DDBJ whole genome shotgun (WGS) entry which is preliminary data.</text>
</comment>
<keyword evidence="2" id="KW-0812">Transmembrane</keyword>
<evidence type="ECO:0000313" key="5">
    <source>
        <dbReference type="Proteomes" id="UP000316639"/>
    </source>
</evidence>
<keyword evidence="2" id="KW-1133">Transmembrane helix</keyword>
<feature type="transmembrane region" description="Helical" evidence="2">
    <location>
        <begin position="28"/>
        <end position="51"/>
    </location>
</feature>
<dbReference type="PANTHER" id="PTHR42736">
    <property type="entry name" value="PROTEIN-GLUTAMINE GAMMA-GLUTAMYLTRANSFERASE"/>
    <property type="match status" value="1"/>
</dbReference>
<keyword evidence="2" id="KW-0472">Membrane</keyword>
<dbReference type="RefSeq" id="WP_146353736.1">
    <property type="nucleotide sequence ID" value="NZ_VOBR01000012.1"/>
</dbReference>
<dbReference type="AlphaFoldDB" id="A0A563ETX5"/>
<gene>
    <name evidence="4" type="ORF">FKR81_20630</name>
</gene>
<accession>A0A563ETX5</accession>
<dbReference type="InterPro" id="IPR052901">
    <property type="entry name" value="Bact_TGase-like"/>
</dbReference>
<evidence type="ECO:0000256" key="1">
    <source>
        <dbReference type="SAM" id="MobiDB-lite"/>
    </source>
</evidence>
<dbReference type="InterPro" id="IPR002931">
    <property type="entry name" value="Transglutaminase-like"/>
</dbReference>
<feature type="compositionally biased region" description="Pro residues" evidence="1">
    <location>
        <begin position="514"/>
        <end position="525"/>
    </location>
</feature>
<keyword evidence="5" id="KW-1185">Reference proteome</keyword>
<name>A0A563ETX5_9PSEU</name>
<evidence type="ECO:0000313" key="4">
    <source>
        <dbReference type="EMBL" id="TWP50574.1"/>
    </source>
</evidence>
<feature type="region of interest" description="Disordered" evidence="1">
    <location>
        <begin position="491"/>
        <end position="534"/>
    </location>
</feature>
<protein>
    <submittedName>
        <fullName evidence="4">Transglutaminase domain-containing protein</fullName>
    </submittedName>
</protein>
<dbReference type="Pfam" id="PF01841">
    <property type="entry name" value="Transglut_core"/>
    <property type="match status" value="1"/>
</dbReference>
<feature type="transmembrane region" description="Helical" evidence="2">
    <location>
        <begin position="154"/>
        <end position="171"/>
    </location>
</feature>
<dbReference type="EMBL" id="VOBR01000012">
    <property type="protein sequence ID" value="TWP50574.1"/>
    <property type="molecule type" value="Genomic_DNA"/>
</dbReference>
<organism evidence="4 5">
    <name type="scientific">Lentzea tibetensis</name>
    <dbReference type="NCBI Taxonomy" id="2591470"/>
    <lineage>
        <taxon>Bacteria</taxon>
        <taxon>Bacillati</taxon>
        <taxon>Actinomycetota</taxon>
        <taxon>Actinomycetes</taxon>
        <taxon>Pseudonocardiales</taxon>
        <taxon>Pseudonocardiaceae</taxon>
        <taxon>Lentzea</taxon>
    </lineage>
</organism>
<dbReference type="SMART" id="SM00460">
    <property type="entry name" value="TGc"/>
    <property type="match status" value="1"/>
</dbReference>
<dbReference type="SUPFAM" id="SSF54001">
    <property type="entry name" value="Cysteine proteinases"/>
    <property type="match status" value="1"/>
</dbReference>